<evidence type="ECO:0000256" key="1">
    <source>
        <dbReference type="SAM" id="MobiDB-lite"/>
    </source>
</evidence>
<evidence type="ECO:0000313" key="3">
    <source>
        <dbReference type="Proteomes" id="UP000075357"/>
    </source>
</evidence>
<feature type="region of interest" description="Disordered" evidence="1">
    <location>
        <begin position="39"/>
        <end position="66"/>
    </location>
</feature>
<name>A0A150HHJ8_9MICO</name>
<protein>
    <submittedName>
        <fullName evidence="2">Uncharacterized protein</fullName>
    </submittedName>
</protein>
<dbReference type="STRING" id="36807.Mlaev_00356"/>
<reference evidence="2 3" key="1">
    <citation type="submission" date="2016-01" db="EMBL/GenBank/DDBJ databases">
        <title>Draft genome sequences of Microbacterium laevaniformans LCDC 91-0039 and the type strain of Microbacterium hominis LCDC 84-209.</title>
        <authorList>
            <person name="Bernier A.-M."/>
            <person name="Bernard K."/>
        </authorList>
    </citation>
    <scope>NUCLEOTIDE SEQUENCE [LARGE SCALE GENOMIC DNA]</scope>
    <source>
        <strain evidence="2 3">LCDC 91-0039</strain>
    </source>
</reference>
<organism evidence="2 3">
    <name type="scientific">Microbacterium laevaniformans</name>
    <dbReference type="NCBI Taxonomy" id="36807"/>
    <lineage>
        <taxon>Bacteria</taxon>
        <taxon>Bacillati</taxon>
        <taxon>Actinomycetota</taxon>
        <taxon>Actinomycetes</taxon>
        <taxon>Micrococcales</taxon>
        <taxon>Microbacteriaceae</taxon>
        <taxon>Microbacterium</taxon>
    </lineage>
</organism>
<keyword evidence="3" id="KW-1185">Reference proteome</keyword>
<evidence type="ECO:0000313" key="2">
    <source>
        <dbReference type="EMBL" id="KXZ61599.1"/>
    </source>
</evidence>
<proteinExistence type="predicted"/>
<sequence>MTASDAAHLPDRPTGPDLAEIRAEIDELAALSTEDLVNPNPKVIAENEPIPYPTDAIGSEGGNKPA</sequence>
<dbReference type="Proteomes" id="UP000075357">
    <property type="component" value="Unassembled WGS sequence"/>
</dbReference>
<accession>A0A150HHJ8</accession>
<gene>
    <name evidence="2" type="ORF">Mlaev_00356</name>
</gene>
<dbReference type="EMBL" id="LRAD01000016">
    <property type="protein sequence ID" value="KXZ61599.1"/>
    <property type="molecule type" value="Genomic_DNA"/>
</dbReference>
<dbReference type="PATRIC" id="fig|36807.3.peg.373"/>
<dbReference type="AlphaFoldDB" id="A0A150HHJ8"/>
<dbReference type="RefSeq" id="WP_061681404.1">
    <property type="nucleotide sequence ID" value="NZ_LRAD01000016.1"/>
</dbReference>
<comment type="caution">
    <text evidence="2">The sequence shown here is derived from an EMBL/GenBank/DDBJ whole genome shotgun (WGS) entry which is preliminary data.</text>
</comment>